<reference evidence="1" key="1">
    <citation type="submission" date="2022-06" db="EMBL/GenBank/DDBJ databases">
        <title>Isolation of gut microbiota from human fecal samples.</title>
        <authorList>
            <person name="Pamer E.G."/>
            <person name="Barat B."/>
            <person name="Waligurski E."/>
            <person name="Medina S."/>
            <person name="Paddock L."/>
            <person name="Mostad J."/>
        </authorList>
    </citation>
    <scope>NUCLEOTIDE SEQUENCE</scope>
    <source>
        <strain evidence="1">DFI.6.22</strain>
    </source>
</reference>
<name>A0AAJ1FPE8_9BACT</name>
<dbReference type="RefSeq" id="WP_022332667.1">
    <property type="nucleotide sequence ID" value="NZ_JANGBQ010000020.1"/>
</dbReference>
<evidence type="ECO:0000313" key="2">
    <source>
        <dbReference type="Proteomes" id="UP001205035"/>
    </source>
</evidence>
<dbReference type="AlphaFoldDB" id="A0AAJ1FPE8"/>
<gene>
    <name evidence="1" type="ORF">NE651_12420</name>
</gene>
<dbReference type="EMBL" id="JANGBQ010000020">
    <property type="protein sequence ID" value="MCQ5083688.1"/>
    <property type="molecule type" value="Genomic_DNA"/>
</dbReference>
<protein>
    <submittedName>
        <fullName evidence="1">Uncharacterized protein</fullName>
    </submittedName>
</protein>
<evidence type="ECO:0000313" key="1">
    <source>
        <dbReference type="EMBL" id="MCQ5083688.1"/>
    </source>
</evidence>
<sequence>MFGKPQIDLTQIRATSKLSLKMSCLAACGNDVDKAEKLYRFIAEDLSNLPDIDPAKASVVEQIKTGANDLFGWIGEHKGDIIEGWNFLQMIRGGAPLPLASAPPIDIPPIPDNQ</sequence>
<accession>A0AAJ1FPE8</accession>
<proteinExistence type="predicted"/>
<comment type="caution">
    <text evidence="1">The sequence shown here is derived from an EMBL/GenBank/DDBJ whole genome shotgun (WGS) entry which is preliminary data.</text>
</comment>
<dbReference type="Proteomes" id="UP001205035">
    <property type="component" value="Unassembled WGS sequence"/>
</dbReference>
<organism evidence="1 2">
    <name type="scientific">Alistipes onderdonkii</name>
    <dbReference type="NCBI Taxonomy" id="328813"/>
    <lineage>
        <taxon>Bacteria</taxon>
        <taxon>Pseudomonadati</taxon>
        <taxon>Bacteroidota</taxon>
        <taxon>Bacteroidia</taxon>
        <taxon>Bacteroidales</taxon>
        <taxon>Rikenellaceae</taxon>
        <taxon>Alistipes</taxon>
    </lineage>
</organism>